<keyword evidence="5" id="KW-1185">Reference proteome</keyword>
<evidence type="ECO:0000313" key="5">
    <source>
        <dbReference type="Proteomes" id="UP000567795"/>
    </source>
</evidence>
<proteinExistence type="predicted"/>
<dbReference type="SUPFAM" id="SSF52172">
    <property type="entry name" value="CheY-like"/>
    <property type="match status" value="1"/>
</dbReference>
<organism evidence="4 5">
    <name type="scientific">Allostreptomyces psammosilenae</name>
    <dbReference type="NCBI Taxonomy" id="1892865"/>
    <lineage>
        <taxon>Bacteria</taxon>
        <taxon>Bacillati</taxon>
        <taxon>Actinomycetota</taxon>
        <taxon>Actinomycetes</taxon>
        <taxon>Kitasatosporales</taxon>
        <taxon>Streptomycetaceae</taxon>
        <taxon>Allostreptomyces</taxon>
    </lineage>
</organism>
<keyword evidence="1" id="KW-0597">Phosphoprotein</keyword>
<evidence type="ECO:0000256" key="2">
    <source>
        <dbReference type="SAM" id="MobiDB-lite"/>
    </source>
</evidence>
<dbReference type="PROSITE" id="PS50110">
    <property type="entry name" value="RESPONSE_REGULATORY"/>
    <property type="match status" value="1"/>
</dbReference>
<dbReference type="InterPro" id="IPR011006">
    <property type="entry name" value="CheY-like_superfamily"/>
</dbReference>
<dbReference type="AlphaFoldDB" id="A0A853A929"/>
<dbReference type="Gene3D" id="3.40.50.2300">
    <property type="match status" value="1"/>
</dbReference>
<evidence type="ECO:0000259" key="3">
    <source>
        <dbReference type="PROSITE" id="PS50110"/>
    </source>
</evidence>
<comment type="caution">
    <text evidence="4">The sequence shown here is derived from an EMBL/GenBank/DDBJ whole genome shotgun (WGS) entry which is preliminary data.</text>
</comment>
<feature type="modified residue" description="4-aspartylphosphate" evidence="1">
    <location>
        <position position="92"/>
    </location>
</feature>
<dbReference type="Proteomes" id="UP000567795">
    <property type="component" value="Unassembled WGS sequence"/>
</dbReference>
<evidence type="ECO:0000313" key="4">
    <source>
        <dbReference type="EMBL" id="NYI07028.1"/>
    </source>
</evidence>
<evidence type="ECO:0000256" key="1">
    <source>
        <dbReference type="PROSITE-ProRule" id="PRU00169"/>
    </source>
</evidence>
<dbReference type="RefSeq" id="WP_246450009.1">
    <property type="nucleotide sequence ID" value="NZ_JACBZD010000001.1"/>
</dbReference>
<accession>A0A853A929</accession>
<gene>
    <name evidence="4" type="ORF">FHU37_003971</name>
</gene>
<dbReference type="EMBL" id="JACBZD010000001">
    <property type="protein sequence ID" value="NYI07028.1"/>
    <property type="molecule type" value="Genomic_DNA"/>
</dbReference>
<sequence length="164" mass="16961">MTEQAHELSQSTAPTVARQPAPAEGAGASPRGTARVLLYSDDSGTRRRVRTAVEGSARFAEAGLAVEFVECATAPAVLERLGRGGVDACVLDGEATPVGGMGLCRQIKDEIFQAPPVLLLVARPQDAWLGAWSNAESVVRFPGDPAVLAGELGGLLERSASLPA</sequence>
<protein>
    <submittedName>
        <fullName evidence="4">CheY-like chemotaxis protein</fullName>
    </submittedName>
</protein>
<feature type="region of interest" description="Disordered" evidence="2">
    <location>
        <begin position="1"/>
        <end position="34"/>
    </location>
</feature>
<reference evidence="4 5" key="1">
    <citation type="submission" date="2020-07" db="EMBL/GenBank/DDBJ databases">
        <title>Sequencing the genomes of 1000 actinobacteria strains.</title>
        <authorList>
            <person name="Klenk H.-P."/>
        </authorList>
    </citation>
    <scope>NUCLEOTIDE SEQUENCE [LARGE SCALE GENOMIC DNA]</scope>
    <source>
        <strain evidence="4 5">DSM 42178</strain>
    </source>
</reference>
<dbReference type="GO" id="GO:0000160">
    <property type="term" value="P:phosphorelay signal transduction system"/>
    <property type="evidence" value="ECO:0007669"/>
    <property type="project" value="InterPro"/>
</dbReference>
<dbReference type="InterPro" id="IPR001789">
    <property type="entry name" value="Sig_transdc_resp-reg_receiver"/>
</dbReference>
<feature type="domain" description="Response regulatory" evidence="3">
    <location>
        <begin position="35"/>
        <end position="156"/>
    </location>
</feature>
<name>A0A853A929_9ACTN</name>